<dbReference type="EMBL" id="JAPAAF010000024">
    <property type="protein sequence ID" value="MCW0483909.1"/>
    <property type="molecule type" value="Genomic_DNA"/>
</dbReference>
<evidence type="ECO:0000313" key="1">
    <source>
        <dbReference type="EMBL" id="MCW0483909.1"/>
    </source>
</evidence>
<protein>
    <submittedName>
        <fullName evidence="1">Glycosyltransferase</fullName>
        <ecNumber evidence="1">2.4.-.-</ecNumber>
    </submittedName>
</protein>
<dbReference type="AlphaFoldDB" id="A0AA41Y8E9"/>
<dbReference type="Proteomes" id="UP001163821">
    <property type="component" value="Unassembled WGS sequence"/>
</dbReference>
<sequence length="383" mass="43809">MAISKQNLSIVLRMLNKKIHIVSFNVPYPPDYGGIIDIYFKIKALHQAGAHIRLHCFEYDRPPAPELEKLCDQVHYYPRKMGLRRQLSWLPYIVTSRNHQALLENLLADIAPVLFEGLHSCYFLDHPLLAAYPKLVRAHNLEHTYYHSLSKSENTCRKYYYLIEALRLKYFERKLEEASLILGISATETDYFQEKYGHSLHLPAFHPFTRISSQEGKGDYILYHGNLSVSENQQAVSFLLDEVFSEITCSFVVAGKNPPGWLIAKIKDIPHVTLVENPSIEKMDVLIREAHICLIPTFQSTGLKLKLLASLFGGRHCITTPQMLEGTGLNDLCHVAGSAPEMIALINRYLGKSFMNTEIHQRKEQLDNLYSNEKNAQKIMAVL</sequence>
<keyword evidence="1" id="KW-0808">Transferase</keyword>
<dbReference type="GO" id="GO:0016757">
    <property type="term" value="F:glycosyltransferase activity"/>
    <property type="evidence" value="ECO:0007669"/>
    <property type="project" value="UniProtKB-KW"/>
</dbReference>
<keyword evidence="1" id="KW-0328">Glycosyltransferase</keyword>
<name>A0AA41Y8E9_9BACT</name>
<evidence type="ECO:0000313" key="2">
    <source>
        <dbReference type="Proteomes" id="UP001163821"/>
    </source>
</evidence>
<accession>A0AA41Y8E9</accession>
<dbReference type="EC" id="2.4.-.-" evidence="1"/>
<dbReference type="RefSeq" id="WP_282592502.1">
    <property type="nucleotide sequence ID" value="NZ_JAPAAF010000024.1"/>
</dbReference>
<proteinExistence type="predicted"/>
<comment type="caution">
    <text evidence="1">The sequence shown here is derived from an EMBL/GenBank/DDBJ whole genome shotgun (WGS) entry which is preliminary data.</text>
</comment>
<gene>
    <name evidence="1" type="ORF">N2K84_14290</name>
</gene>
<dbReference type="SUPFAM" id="SSF53756">
    <property type="entry name" value="UDP-Glycosyltransferase/glycogen phosphorylase"/>
    <property type="match status" value="1"/>
</dbReference>
<keyword evidence="2" id="KW-1185">Reference proteome</keyword>
<organism evidence="1 2">
    <name type="scientific">Gaoshiqia sediminis</name>
    <dbReference type="NCBI Taxonomy" id="2986998"/>
    <lineage>
        <taxon>Bacteria</taxon>
        <taxon>Pseudomonadati</taxon>
        <taxon>Bacteroidota</taxon>
        <taxon>Bacteroidia</taxon>
        <taxon>Marinilabiliales</taxon>
        <taxon>Prolixibacteraceae</taxon>
        <taxon>Gaoshiqia</taxon>
    </lineage>
</organism>
<reference evidence="1" key="1">
    <citation type="submission" date="2022-10" db="EMBL/GenBank/DDBJ databases">
        <title>Gaoshiqiia sediminis gen. nov., sp. nov., isolated from coastal sediment.</title>
        <authorList>
            <person name="Yu W.X."/>
            <person name="Mu D.S."/>
            <person name="Du J.Z."/>
            <person name="Liang Y.Q."/>
        </authorList>
    </citation>
    <scope>NUCLEOTIDE SEQUENCE</scope>
    <source>
        <strain evidence="1">A06</strain>
    </source>
</reference>